<accession>A0A0G4EVK8</accession>
<sequence length="208" mass="23516">MDSHLAHPPYDGRPQRLVAWWNVLHPDFPPMTFNAAQELTGVIAQLSTSLSVASEQGESRRRVVRFNYFIPALAELLIRRPHRALHLLWGKKAIVNYGFVACDVPLRITDELREILSAGLKTADMMYVGTSHSSVKGAGPPPENRMTEYLDEAIQFANDVLHTEISLATKWRDARPLAWLLSAIEFYIDDVQTPTSRDAPRRASARER</sequence>
<dbReference type="InParanoid" id="A0A0G4EVK8"/>
<dbReference type="EMBL" id="CDMY01000323">
    <property type="protein sequence ID" value="CEM02319.1"/>
    <property type="molecule type" value="Genomic_DNA"/>
</dbReference>
<protein>
    <submittedName>
        <fullName evidence="1">Uncharacterized protein</fullName>
    </submittedName>
</protein>
<evidence type="ECO:0000313" key="1">
    <source>
        <dbReference type="EMBL" id="CEM02319.1"/>
    </source>
</evidence>
<dbReference type="AlphaFoldDB" id="A0A0G4EVK8"/>
<name>A0A0G4EVK8_VITBC</name>
<dbReference type="VEuPathDB" id="CryptoDB:Vbra_5431"/>
<evidence type="ECO:0000313" key="2">
    <source>
        <dbReference type="Proteomes" id="UP000041254"/>
    </source>
</evidence>
<dbReference type="Proteomes" id="UP000041254">
    <property type="component" value="Unassembled WGS sequence"/>
</dbReference>
<reference evidence="1 2" key="1">
    <citation type="submission" date="2014-11" db="EMBL/GenBank/DDBJ databases">
        <authorList>
            <person name="Zhu J."/>
            <person name="Qi W."/>
            <person name="Song R."/>
        </authorList>
    </citation>
    <scope>NUCLEOTIDE SEQUENCE [LARGE SCALE GENOMIC DNA]</scope>
</reference>
<proteinExistence type="predicted"/>
<keyword evidence="2" id="KW-1185">Reference proteome</keyword>
<gene>
    <name evidence="1" type="ORF">Vbra_5431</name>
</gene>
<organism evidence="1 2">
    <name type="scientific">Vitrella brassicaformis (strain CCMP3155)</name>
    <dbReference type="NCBI Taxonomy" id="1169540"/>
    <lineage>
        <taxon>Eukaryota</taxon>
        <taxon>Sar</taxon>
        <taxon>Alveolata</taxon>
        <taxon>Colpodellida</taxon>
        <taxon>Vitrellaceae</taxon>
        <taxon>Vitrella</taxon>
    </lineage>
</organism>